<dbReference type="InterPro" id="IPR031312">
    <property type="entry name" value="Na/sul_symport_CS"/>
</dbReference>
<comment type="caution">
    <text evidence="9">The sequence shown here is derived from an EMBL/GenBank/DDBJ whole genome shotgun (WGS) entry which is preliminary data.</text>
</comment>
<evidence type="ECO:0000256" key="5">
    <source>
        <dbReference type="ARBA" id="ARBA00022989"/>
    </source>
</evidence>
<evidence type="ECO:0000259" key="8">
    <source>
        <dbReference type="PROSITE" id="PS51202"/>
    </source>
</evidence>
<dbReference type="InterPro" id="IPR004680">
    <property type="entry name" value="Cit_transptr-like_dom"/>
</dbReference>
<feature type="domain" description="RCK C-terminal" evidence="8">
    <location>
        <begin position="298"/>
        <end position="382"/>
    </location>
</feature>
<feature type="transmembrane region" description="Helical" evidence="7">
    <location>
        <begin position="28"/>
        <end position="45"/>
    </location>
</feature>
<feature type="transmembrane region" description="Helical" evidence="7">
    <location>
        <begin position="97"/>
        <end position="121"/>
    </location>
</feature>
<keyword evidence="3 7" id="KW-0812">Transmembrane</keyword>
<evidence type="ECO:0000313" key="9">
    <source>
        <dbReference type="EMBL" id="CAD2075553.1"/>
    </source>
</evidence>
<feature type="transmembrane region" description="Helical" evidence="7">
    <location>
        <begin position="530"/>
        <end position="551"/>
    </location>
</feature>
<evidence type="ECO:0000313" key="10">
    <source>
        <dbReference type="Proteomes" id="UP000521032"/>
    </source>
</evidence>
<evidence type="ECO:0000256" key="6">
    <source>
        <dbReference type="ARBA" id="ARBA00023136"/>
    </source>
</evidence>
<keyword evidence="5 7" id="KW-1133">Transmembrane helix</keyword>
<evidence type="ECO:0000256" key="1">
    <source>
        <dbReference type="ARBA" id="ARBA00004141"/>
    </source>
</evidence>
<sequence>MTVEMIFVSILILAMLTLLLFEVIRADFVVFLFLVIFLMTGIISTNDALAGFSNEGVMTIVVLFIVASAIQKHGVIENLIYKMLGKNKSARTAMIKFTAPVGIASGFLNNTPIVVTLTPIIKNWAIKNGFSPSKLLIPLSYVTIMGGTLTLIGTSTNLIVHGLLLGEGLEGFKFFEFSVVGVAILSVGLIYLATIGYKLLPDTLGAMEQIDSETKEFLAEAYILTDFEQVNQSVIDVTNDTLKGIYIVDIFRDEKRLPEVTAFTRLRAGDRIVFSATLDTIGIVKQVKGLSIRTGSELTLDDLQNKNTVLVEAVVSHNSSLLNRTLKTSNFKSRFNAGVIAIHRNNKRINSKVGEIVLKAGDTLLLLAHNDFIDKNKFTDDFYVVTAVKTPEEFLQNQKQGWFVIGLMGIMIGLVTFGVLSMFKAMLLLVIILFVFKLISIHDVTGAIQFDVILLIASAFGVGKAITNSGLADFLAIHLVDIVKPLGILGLLFVIYIITNIFTELITNSAAAVLMFPIALEMAELMNANYLGFIITVTIAASSSFMTPIGYQTNLIVYGPGGYKFSDYIKVGAPLSVIVMSISVSLIYLLWF</sequence>
<proteinExistence type="predicted"/>
<accession>A0A6V7RD25</accession>
<feature type="transmembrane region" description="Helical" evidence="7">
    <location>
        <begin position="177"/>
        <end position="200"/>
    </location>
</feature>
<dbReference type="InterPro" id="IPR006037">
    <property type="entry name" value="RCK_C"/>
</dbReference>
<feature type="transmembrane region" description="Helical" evidence="7">
    <location>
        <begin position="425"/>
        <end position="442"/>
    </location>
</feature>
<evidence type="ECO:0000256" key="7">
    <source>
        <dbReference type="SAM" id="Phobius"/>
    </source>
</evidence>
<dbReference type="AlphaFoldDB" id="A0A6V7RD25"/>
<comment type="subcellular location">
    <subcellularLocation>
        <location evidence="1">Membrane</location>
        <topology evidence="1">Multi-pass membrane protein</topology>
    </subcellularLocation>
</comment>
<dbReference type="EMBL" id="CAJEWE010000010">
    <property type="protein sequence ID" value="CAD2075553.1"/>
    <property type="molecule type" value="Genomic_DNA"/>
</dbReference>
<protein>
    <submittedName>
        <fullName evidence="9">Sodium-dependent dicarboxylate transporter SdcS</fullName>
    </submittedName>
</protein>
<dbReference type="PROSITE" id="PS51202">
    <property type="entry name" value="RCK_C"/>
    <property type="match status" value="2"/>
</dbReference>
<evidence type="ECO:0000256" key="4">
    <source>
        <dbReference type="ARBA" id="ARBA00022737"/>
    </source>
</evidence>
<feature type="transmembrane region" description="Helical" evidence="7">
    <location>
        <begin position="6"/>
        <end position="21"/>
    </location>
</feature>
<dbReference type="Gene3D" id="3.30.70.1450">
    <property type="entry name" value="Regulator of K+ conductance, C-terminal domain"/>
    <property type="match status" value="1"/>
</dbReference>
<feature type="transmembrane region" description="Helical" evidence="7">
    <location>
        <begin position="141"/>
        <end position="165"/>
    </location>
</feature>
<dbReference type="Pfam" id="PF02080">
    <property type="entry name" value="TrkA_C"/>
    <property type="match status" value="1"/>
</dbReference>
<dbReference type="PROSITE" id="PS01271">
    <property type="entry name" value="NA_SULFATE"/>
    <property type="match status" value="1"/>
</dbReference>
<feature type="transmembrane region" description="Helical" evidence="7">
    <location>
        <begin position="57"/>
        <end position="76"/>
    </location>
</feature>
<keyword evidence="10" id="KW-1185">Reference proteome</keyword>
<feature type="transmembrane region" description="Helical" evidence="7">
    <location>
        <begin position="571"/>
        <end position="591"/>
    </location>
</feature>
<evidence type="ECO:0000256" key="3">
    <source>
        <dbReference type="ARBA" id="ARBA00022692"/>
    </source>
</evidence>
<dbReference type="SUPFAM" id="SSF116726">
    <property type="entry name" value="TrkA C-terminal domain-like"/>
    <property type="match status" value="2"/>
</dbReference>
<name>A0A6V7RD25_9BACL</name>
<organism evidence="9 10">
    <name type="scientific">Phocicoccus schoeneichii</name>
    <dbReference type="NCBI Taxonomy" id="1812261"/>
    <lineage>
        <taxon>Bacteria</taxon>
        <taxon>Bacillati</taxon>
        <taxon>Bacillota</taxon>
        <taxon>Bacilli</taxon>
        <taxon>Bacillales</taxon>
        <taxon>Salinicoccaceae</taxon>
        <taxon>Phocicoccus</taxon>
    </lineage>
</organism>
<dbReference type="GO" id="GO:0006813">
    <property type="term" value="P:potassium ion transport"/>
    <property type="evidence" value="ECO:0007669"/>
    <property type="project" value="InterPro"/>
</dbReference>
<feature type="domain" description="RCK C-terminal" evidence="8">
    <location>
        <begin position="205"/>
        <end position="290"/>
    </location>
</feature>
<feature type="transmembrane region" description="Helical" evidence="7">
    <location>
        <begin position="479"/>
        <end position="499"/>
    </location>
</feature>
<dbReference type="InterPro" id="IPR051679">
    <property type="entry name" value="DASS-Related_Transporters"/>
</dbReference>
<keyword evidence="4" id="KW-0677">Repeat</keyword>
<evidence type="ECO:0000256" key="2">
    <source>
        <dbReference type="ARBA" id="ARBA00022448"/>
    </source>
</evidence>
<dbReference type="Proteomes" id="UP000521032">
    <property type="component" value="Unassembled WGS sequence"/>
</dbReference>
<dbReference type="GO" id="GO:0005886">
    <property type="term" value="C:plasma membrane"/>
    <property type="evidence" value="ECO:0007669"/>
    <property type="project" value="TreeGrafter"/>
</dbReference>
<feature type="transmembrane region" description="Helical" evidence="7">
    <location>
        <begin position="401"/>
        <end position="420"/>
    </location>
</feature>
<dbReference type="PANTHER" id="PTHR43652:SF2">
    <property type="entry name" value="BASIC AMINO ACID ANTIPORTER YFCC-RELATED"/>
    <property type="match status" value="1"/>
</dbReference>
<dbReference type="RefSeq" id="WP_186086686.1">
    <property type="nucleotide sequence ID" value="NZ_BMDB01000001.1"/>
</dbReference>
<dbReference type="GO" id="GO:0008324">
    <property type="term" value="F:monoatomic cation transmembrane transporter activity"/>
    <property type="evidence" value="ECO:0007669"/>
    <property type="project" value="InterPro"/>
</dbReference>
<dbReference type="InterPro" id="IPR036721">
    <property type="entry name" value="RCK_C_sf"/>
</dbReference>
<reference evidence="9 10" key="1">
    <citation type="submission" date="2020-07" db="EMBL/GenBank/DDBJ databases">
        <authorList>
            <person name="Criscuolo A."/>
        </authorList>
    </citation>
    <scope>NUCLEOTIDE SEQUENCE [LARGE SCALE GENOMIC DNA]</scope>
    <source>
        <strain evidence="10">CIP 111030</strain>
    </source>
</reference>
<keyword evidence="6 7" id="KW-0472">Membrane</keyword>
<dbReference type="PANTHER" id="PTHR43652">
    <property type="entry name" value="BASIC AMINO ACID ANTIPORTER YFCC-RELATED"/>
    <property type="match status" value="1"/>
</dbReference>
<dbReference type="Pfam" id="PF03600">
    <property type="entry name" value="CitMHS"/>
    <property type="match status" value="1"/>
</dbReference>
<dbReference type="FunFam" id="3.30.70.1450:FF:000009">
    <property type="entry name" value="SLC13 family permease"/>
    <property type="match status" value="1"/>
</dbReference>
<keyword evidence="2" id="KW-0813">Transport</keyword>
<gene>
    <name evidence="9" type="primary">sdcS_1</name>
    <name evidence="9" type="ORF">JEOSCH030_00859</name>
</gene>